<evidence type="ECO:0000313" key="2">
    <source>
        <dbReference type="Proteomes" id="UP000186246"/>
    </source>
</evidence>
<organism evidence="1 2">
    <name type="scientific">Chryseobacterium piscicola</name>
    <dbReference type="NCBI Taxonomy" id="551459"/>
    <lineage>
        <taxon>Bacteria</taxon>
        <taxon>Pseudomonadati</taxon>
        <taxon>Bacteroidota</taxon>
        <taxon>Flavobacteriia</taxon>
        <taxon>Flavobacteriales</taxon>
        <taxon>Weeksellaceae</taxon>
        <taxon>Chryseobacterium group</taxon>
        <taxon>Chryseobacterium</taxon>
    </lineage>
</organism>
<evidence type="ECO:0008006" key="3">
    <source>
        <dbReference type="Google" id="ProtNLM"/>
    </source>
</evidence>
<name>A0A1N7LGI0_9FLAO</name>
<dbReference type="STRING" id="551459.SAMN05421796_102301"/>
<reference evidence="2" key="1">
    <citation type="submission" date="2017-01" db="EMBL/GenBank/DDBJ databases">
        <authorList>
            <person name="Varghese N."/>
            <person name="Submissions S."/>
        </authorList>
    </citation>
    <scope>NUCLEOTIDE SEQUENCE [LARGE SCALE GENOMIC DNA]</scope>
    <source>
        <strain evidence="2">DSM 21068</strain>
    </source>
</reference>
<dbReference type="Proteomes" id="UP000186246">
    <property type="component" value="Unassembled WGS sequence"/>
</dbReference>
<protein>
    <recommendedName>
        <fullName evidence="3">Histidine kinase</fullName>
    </recommendedName>
</protein>
<proteinExistence type="predicted"/>
<accession>A0A1N7LGI0</accession>
<dbReference type="AlphaFoldDB" id="A0A1N7LGI0"/>
<evidence type="ECO:0000313" key="1">
    <source>
        <dbReference type="EMBL" id="SIS72904.1"/>
    </source>
</evidence>
<sequence>MLLIVLHFQIKSFSNFQIKKTYIWLYKIDLMKKLLLIFVLIFSQNIFAQTAKEIIDKNIELSGGLMQWKLLNSVLLQGKVILGIKDEYSIKIYQQRPNLTKTIITIGGKETAIEGYDGTKGYAMNYAANKLQEYKEYVAESFDNDFIDWENKGFNAQYLGKEKIGNIYCHKVELTKNVNKNIYYFDTKTFMILKEIKKDDTLLYSDYKRVGNLMMPFRIESSSSKKDGDYVMILNKVEINKVFPANIFKF</sequence>
<dbReference type="EMBL" id="FTOJ01000002">
    <property type="protein sequence ID" value="SIS72904.1"/>
    <property type="molecule type" value="Genomic_DNA"/>
</dbReference>
<gene>
    <name evidence="1" type="ORF">SAMN05421796_102301</name>
</gene>
<dbReference type="Gene3D" id="2.50.20.10">
    <property type="entry name" value="Lipoprotein localisation LolA/LolB/LppX"/>
    <property type="match status" value="1"/>
</dbReference>